<keyword evidence="1" id="KW-0808">Transferase</keyword>
<dbReference type="InterPro" id="IPR029063">
    <property type="entry name" value="SAM-dependent_MTases_sf"/>
</dbReference>
<accession>A0A6M3IDW2</accession>
<reference evidence="1" key="1">
    <citation type="submission" date="2020-03" db="EMBL/GenBank/DDBJ databases">
        <title>The deep terrestrial virosphere.</title>
        <authorList>
            <person name="Holmfeldt K."/>
            <person name="Nilsson E."/>
            <person name="Simone D."/>
            <person name="Lopez-Fernandez M."/>
            <person name="Wu X."/>
            <person name="de Brujin I."/>
            <person name="Lundin D."/>
            <person name="Andersson A."/>
            <person name="Bertilsson S."/>
            <person name="Dopson M."/>
        </authorList>
    </citation>
    <scope>NUCLEOTIDE SEQUENCE</scope>
    <source>
        <strain evidence="1">MM415B02022</strain>
    </source>
</reference>
<sequence>MKVKTYTSNHNINLLMQIDNNGGQFTAKEASWLAEKEYGNVFKTKKDLLDYYWKNNRIKLNSLIVFLDFIKTNKCKNILSLGAGECVMENFLKVNLPEEIKIIATDFNSFFIKRAKEFFPKLISEEFDFFKDDIKSFQKKLNIKFDCAVFFGSAYIMDDYDFIRLFNDLKKVGVKYIFDFQPGFIDEDAAGPKLSTTKYNGKCHGFLRSWSELKSLYKKANLKLALELSLPDYKYVAICTTI</sequence>
<dbReference type="SUPFAM" id="SSF53335">
    <property type="entry name" value="S-adenosyl-L-methionine-dependent methyltransferases"/>
    <property type="match status" value="1"/>
</dbReference>
<protein>
    <submittedName>
        <fullName evidence="1">Putative methyltransferase</fullName>
    </submittedName>
</protein>
<name>A0A6M3IDW2_9ZZZZ</name>
<dbReference type="EMBL" id="MT141169">
    <property type="protein sequence ID" value="QJA55635.1"/>
    <property type="molecule type" value="Genomic_DNA"/>
</dbReference>
<proteinExistence type="predicted"/>
<evidence type="ECO:0000313" key="1">
    <source>
        <dbReference type="EMBL" id="QJA55635.1"/>
    </source>
</evidence>
<dbReference type="Gene3D" id="3.40.50.150">
    <property type="entry name" value="Vaccinia Virus protein VP39"/>
    <property type="match status" value="1"/>
</dbReference>
<dbReference type="GO" id="GO:0008168">
    <property type="term" value="F:methyltransferase activity"/>
    <property type="evidence" value="ECO:0007669"/>
    <property type="project" value="UniProtKB-KW"/>
</dbReference>
<dbReference type="GO" id="GO:0032259">
    <property type="term" value="P:methylation"/>
    <property type="evidence" value="ECO:0007669"/>
    <property type="project" value="UniProtKB-KW"/>
</dbReference>
<dbReference type="AlphaFoldDB" id="A0A6M3IDW2"/>
<keyword evidence="1" id="KW-0489">Methyltransferase</keyword>
<organism evidence="1">
    <name type="scientific">viral metagenome</name>
    <dbReference type="NCBI Taxonomy" id="1070528"/>
    <lineage>
        <taxon>unclassified sequences</taxon>
        <taxon>metagenomes</taxon>
        <taxon>organismal metagenomes</taxon>
    </lineage>
</organism>
<gene>
    <name evidence="1" type="ORF">MM415B02022_0017</name>
</gene>